<dbReference type="EMBL" id="JBHSGU010000029">
    <property type="protein sequence ID" value="MFC4701936.1"/>
    <property type="molecule type" value="Genomic_DNA"/>
</dbReference>
<proteinExistence type="predicted"/>
<keyword evidence="4 7" id="KW-0812">Transmembrane</keyword>
<dbReference type="PANTHER" id="PTHR30462:SF3">
    <property type="entry name" value="INTERMEMBRANE TRANSPORT PROTEIN PQIA"/>
    <property type="match status" value="1"/>
</dbReference>
<feature type="transmembrane region" description="Helical" evidence="7">
    <location>
        <begin position="171"/>
        <end position="189"/>
    </location>
</feature>
<evidence type="ECO:0000313" key="9">
    <source>
        <dbReference type="Proteomes" id="UP001595897"/>
    </source>
</evidence>
<evidence type="ECO:0000256" key="2">
    <source>
        <dbReference type="ARBA" id="ARBA00022475"/>
    </source>
</evidence>
<evidence type="ECO:0000256" key="5">
    <source>
        <dbReference type="ARBA" id="ARBA00022989"/>
    </source>
</evidence>
<reference evidence="9" key="1">
    <citation type="journal article" date="2019" name="Int. J. Syst. Evol. Microbiol.">
        <title>The Global Catalogue of Microorganisms (GCM) 10K type strain sequencing project: providing services to taxonomists for standard genome sequencing and annotation.</title>
        <authorList>
            <consortium name="The Broad Institute Genomics Platform"/>
            <consortium name="The Broad Institute Genome Sequencing Center for Infectious Disease"/>
            <person name="Wu L."/>
            <person name="Ma J."/>
        </authorList>
    </citation>
    <scope>NUCLEOTIDE SEQUENCE [LARGE SCALE GENOMIC DNA]</scope>
    <source>
        <strain evidence="9">KACC 12507</strain>
    </source>
</reference>
<evidence type="ECO:0000256" key="1">
    <source>
        <dbReference type="ARBA" id="ARBA00004533"/>
    </source>
</evidence>
<comment type="caution">
    <text evidence="8">The sequence shown here is derived from an EMBL/GenBank/DDBJ whole genome shotgun (WGS) entry which is preliminary data.</text>
</comment>
<keyword evidence="6 7" id="KW-0472">Membrane</keyword>
<comment type="subcellular location">
    <subcellularLocation>
        <location evidence="1">Cell inner membrane</location>
    </subcellularLocation>
</comment>
<dbReference type="Pfam" id="PF04403">
    <property type="entry name" value="PqiA"/>
    <property type="match status" value="1"/>
</dbReference>
<evidence type="ECO:0000313" key="8">
    <source>
        <dbReference type="EMBL" id="MFC4701936.1"/>
    </source>
</evidence>
<dbReference type="InterPro" id="IPR007498">
    <property type="entry name" value="PqiA-like"/>
</dbReference>
<keyword evidence="9" id="KW-1185">Reference proteome</keyword>
<dbReference type="RefSeq" id="WP_382410879.1">
    <property type="nucleotide sequence ID" value="NZ_JBHSGU010000029.1"/>
</dbReference>
<evidence type="ECO:0000256" key="4">
    <source>
        <dbReference type="ARBA" id="ARBA00022692"/>
    </source>
</evidence>
<evidence type="ECO:0000256" key="7">
    <source>
        <dbReference type="SAM" id="Phobius"/>
    </source>
</evidence>
<feature type="transmembrane region" description="Helical" evidence="7">
    <location>
        <begin position="51"/>
        <end position="76"/>
    </location>
</feature>
<dbReference type="Proteomes" id="UP001595897">
    <property type="component" value="Unassembled WGS sequence"/>
</dbReference>
<keyword evidence="2" id="KW-1003">Cell membrane</keyword>
<keyword evidence="5 7" id="KW-1133">Transmembrane helix</keyword>
<evidence type="ECO:0000256" key="6">
    <source>
        <dbReference type="ARBA" id="ARBA00023136"/>
    </source>
</evidence>
<accession>A0ABV9LZC5</accession>
<keyword evidence="3" id="KW-0997">Cell inner membrane</keyword>
<gene>
    <name evidence="8" type="ORF">ACFO4O_17455</name>
</gene>
<sequence>MADNNTEHTAADYNLANCSRCLSLTPIDENNCRVCSRRLHLRHPNSLQRTLALVVTAMILYIPANMYPIMSTTLFGRTEPSTILGGVILFFEMGSYFVASVIFIASIIIPIAKMLAIIWLCYCAKSNHDVHHLELTRLYKITEFIGKWSMIDVFVVAILVALVQITGFMTIHPGLAAQAFAGVVILTMLSAQQLDIRLIWDNVKRTPELTKDGLSRANVNDG</sequence>
<feature type="transmembrane region" description="Helical" evidence="7">
    <location>
        <begin position="96"/>
        <end position="123"/>
    </location>
</feature>
<protein>
    <submittedName>
        <fullName evidence="8">Paraquat-inducible protein A</fullName>
    </submittedName>
</protein>
<evidence type="ECO:0000256" key="3">
    <source>
        <dbReference type="ARBA" id="ARBA00022519"/>
    </source>
</evidence>
<name>A0ABV9LZC5_9ALTE</name>
<organism evidence="8 9">
    <name type="scientific">Glaciecola siphonariae</name>
    <dbReference type="NCBI Taxonomy" id="521012"/>
    <lineage>
        <taxon>Bacteria</taxon>
        <taxon>Pseudomonadati</taxon>
        <taxon>Pseudomonadota</taxon>
        <taxon>Gammaproteobacteria</taxon>
        <taxon>Alteromonadales</taxon>
        <taxon>Alteromonadaceae</taxon>
        <taxon>Glaciecola</taxon>
    </lineage>
</organism>
<dbReference type="PANTHER" id="PTHR30462">
    <property type="entry name" value="INTERMEMBRANE TRANSPORT PROTEIN PQIB-RELATED"/>
    <property type="match status" value="1"/>
</dbReference>
<feature type="transmembrane region" description="Helical" evidence="7">
    <location>
        <begin position="144"/>
        <end position="165"/>
    </location>
</feature>
<dbReference type="InterPro" id="IPR051800">
    <property type="entry name" value="PqiA-PqiB_transport"/>
</dbReference>